<evidence type="ECO:0000313" key="3">
    <source>
        <dbReference type="Proteomes" id="UP001366085"/>
    </source>
</evidence>
<dbReference type="RefSeq" id="WP_337319156.1">
    <property type="nucleotide sequence ID" value="NZ_JBBDGN010000006.1"/>
</dbReference>
<name>A0ABU8LJN1_9MICO</name>
<keyword evidence="3" id="KW-1185">Reference proteome</keyword>
<evidence type="ECO:0000313" key="2">
    <source>
        <dbReference type="EMBL" id="MEJ1091536.1"/>
    </source>
</evidence>
<dbReference type="Proteomes" id="UP001366085">
    <property type="component" value="Unassembled WGS sequence"/>
</dbReference>
<dbReference type="EMBL" id="JBBDGN010000006">
    <property type="protein sequence ID" value="MEJ1091536.1"/>
    <property type="molecule type" value="Genomic_DNA"/>
</dbReference>
<gene>
    <name evidence="2" type="ORF">WDU93_07485</name>
</gene>
<feature type="region of interest" description="Disordered" evidence="1">
    <location>
        <begin position="1"/>
        <end position="52"/>
    </location>
</feature>
<accession>A0ABU8LJN1</accession>
<sequence>MGHHKGNDELRNEHEAQDERRQEKRDEAFDADGGVLDEASQDERRDRGLPRD</sequence>
<reference evidence="2 3" key="1">
    <citation type="submission" date="2024-02" db="EMBL/GenBank/DDBJ databases">
        <authorList>
            <person name="Saticioglu I.B."/>
        </authorList>
    </citation>
    <scope>NUCLEOTIDE SEQUENCE [LARGE SCALE GENOMIC DNA]</scope>
    <source>
        <strain evidence="2 3">Mu-43</strain>
    </source>
</reference>
<organism evidence="2 3">
    <name type="scientific">Microbacterium istanbulense</name>
    <dbReference type="NCBI Taxonomy" id="3122049"/>
    <lineage>
        <taxon>Bacteria</taxon>
        <taxon>Bacillati</taxon>
        <taxon>Actinomycetota</taxon>
        <taxon>Actinomycetes</taxon>
        <taxon>Micrococcales</taxon>
        <taxon>Microbacteriaceae</taxon>
        <taxon>Microbacterium</taxon>
    </lineage>
</organism>
<feature type="compositionally biased region" description="Basic and acidic residues" evidence="1">
    <location>
        <begin position="1"/>
        <end position="28"/>
    </location>
</feature>
<comment type="caution">
    <text evidence="2">The sequence shown here is derived from an EMBL/GenBank/DDBJ whole genome shotgun (WGS) entry which is preliminary data.</text>
</comment>
<protein>
    <submittedName>
        <fullName evidence="2">Uncharacterized protein</fullName>
    </submittedName>
</protein>
<evidence type="ECO:0000256" key="1">
    <source>
        <dbReference type="SAM" id="MobiDB-lite"/>
    </source>
</evidence>
<proteinExistence type="predicted"/>
<feature type="compositionally biased region" description="Basic and acidic residues" evidence="1">
    <location>
        <begin position="41"/>
        <end position="52"/>
    </location>
</feature>